<dbReference type="InterPro" id="IPR002931">
    <property type="entry name" value="Transglutaminase-like"/>
</dbReference>
<evidence type="ECO:0000313" key="2">
    <source>
        <dbReference type="EMBL" id="KUG22263.1"/>
    </source>
</evidence>
<dbReference type="Pfam" id="PF01841">
    <property type="entry name" value="Transglut_core"/>
    <property type="match status" value="1"/>
</dbReference>
<evidence type="ECO:0000259" key="1">
    <source>
        <dbReference type="SMART" id="SM00460"/>
    </source>
</evidence>
<dbReference type="PANTHER" id="PTHR33490:SF3">
    <property type="entry name" value="CONSERVED INTEGRAL MEMBRANE PROTEIN"/>
    <property type="match status" value="1"/>
</dbReference>
<protein>
    <submittedName>
        <fullName evidence="2">Transglutaminase-like domain</fullName>
    </submittedName>
</protein>
<dbReference type="SMART" id="SM00460">
    <property type="entry name" value="TGc"/>
    <property type="match status" value="1"/>
</dbReference>
<name>A0A0W8FN39_9ZZZZ</name>
<dbReference type="EMBL" id="LNQE01000977">
    <property type="protein sequence ID" value="KUG22263.1"/>
    <property type="molecule type" value="Genomic_DNA"/>
</dbReference>
<reference evidence="2" key="1">
    <citation type="journal article" date="2015" name="Proc. Natl. Acad. Sci. U.S.A.">
        <title>Networks of energetic and metabolic interactions define dynamics in microbial communities.</title>
        <authorList>
            <person name="Embree M."/>
            <person name="Liu J.K."/>
            <person name="Al-Bassam M.M."/>
            <person name="Zengler K."/>
        </authorList>
    </citation>
    <scope>NUCLEOTIDE SEQUENCE</scope>
</reference>
<dbReference type="InterPro" id="IPR038765">
    <property type="entry name" value="Papain-like_cys_pep_sf"/>
</dbReference>
<gene>
    <name evidence="2" type="ORF">ASZ90_007995</name>
</gene>
<proteinExistence type="predicted"/>
<accession>A0A0W8FN39</accession>
<feature type="domain" description="Transglutaminase-like" evidence="1">
    <location>
        <begin position="67"/>
        <end position="139"/>
    </location>
</feature>
<dbReference type="PANTHER" id="PTHR33490">
    <property type="entry name" value="BLR5614 PROTEIN-RELATED"/>
    <property type="match status" value="1"/>
</dbReference>
<comment type="caution">
    <text evidence="2">The sequence shown here is derived from an EMBL/GenBank/DDBJ whole genome shotgun (WGS) entry which is preliminary data.</text>
</comment>
<dbReference type="SUPFAM" id="SSF54001">
    <property type="entry name" value="Cysteine proteinases"/>
    <property type="match status" value="1"/>
</dbReference>
<dbReference type="AlphaFoldDB" id="A0A0W8FN39"/>
<dbReference type="Gene3D" id="3.10.620.30">
    <property type="match status" value="1"/>
</dbReference>
<sequence>MMEEYLEPTEFIDSNNPEVQAFAQKAVAGAKTPREKAVKLYYAIRDGIYYDPYRIDFNRNGFKASTILRLGYGFCVTKAITLAAVSRAQGIPARLHFANVRNHLTTERLKEIMQTDIFFYHGYNDIFLDGRWLKVTPTFNLSLCEKFRVKPLDFEGMNDAIFHPFDMDGRRHMEYIADHGSFADLPYDKIIESFITCYGNATKYYEKQISQAGDFEREAELEK</sequence>
<organism evidence="2">
    <name type="scientific">hydrocarbon metagenome</name>
    <dbReference type="NCBI Taxonomy" id="938273"/>
    <lineage>
        <taxon>unclassified sequences</taxon>
        <taxon>metagenomes</taxon>
        <taxon>ecological metagenomes</taxon>
    </lineage>
</organism>